<gene>
    <name evidence="1" type="ORF">METZ01_LOCUS218214</name>
</gene>
<name>A0A382FQU3_9ZZZZ</name>
<accession>A0A382FQU3</accession>
<dbReference type="SUPFAM" id="SSF54427">
    <property type="entry name" value="NTF2-like"/>
    <property type="match status" value="1"/>
</dbReference>
<dbReference type="AlphaFoldDB" id="A0A382FQU3"/>
<proteinExistence type="predicted"/>
<dbReference type="PROSITE" id="PS51257">
    <property type="entry name" value="PROKAR_LIPOPROTEIN"/>
    <property type="match status" value="1"/>
</dbReference>
<organism evidence="1">
    <name type="scientific">marine metagenome</name>
    <dbReference type="NCBI Taxonomy" id="408172"/>
    <lineage>
        <taxon>unclassified sequences</taxon>
        <taxon>metagenomes</taxon>
        <taxon>ecological metagenomes</taxon>
    </lineage>
</organism>
<dbReference type="EMBL" id="UINC01051331">
    <property type="protein sequence ID" value="SVB65360.1"/>
    <property type="molecule type" value="Genomic_DNA"/>
</dbReference>
<sequence length="170" mass="18797">MKNFIYVFSLILILTSCGQVDHQCEVQTNGFAPNEGQTVMMGSQASVDVVVAMDKVWAARDYDALKSFIADGAVLQFEDGQKASNGDEFIAIIDKQYQEGLAEGNSGEWKFRYAFSIKPSKPEGTDHANNRGEWVNAGFDGSDGTYNEWYQVEDGKIIAWSQTKGDISID</sequence>
<evidence type="ECO:0000313" key="1">
    <source>
        <dbReference type="EMBL" id="SVB65360.1"/>
    </source>
</evidence>
<protein>
    <submittedName>
        <fullName evidence="1">Uncharacterized protein</fullName>
    </submittedName>
</protein>
<dbReference type="Gene3D" id="3.10.450.50">
    <property type="match status" value="1"/>
</dbReference>
<dbReference type="InterPro" id="IPR032710">
    <property type="entry name" value="NTF2-like_dom_sf"/>
</dbReference>
<reference evidence="1" key="1">
    <citation type="submission" date="2018-05" db="EMBL/GenBank/DDBJ databases">
        <authorList>
            <person name="Lanie J.A."/>
            <person name="Ng W.-L."/>
            <person name="Kazmierczak K.M."/>
            <person name="Andrzejewski T.M."/>
            <person name="Davidsen T.M."/>
            <person name="Wayne K.J."/>
            <person name="Tettelin H."/>
            <person name="Glass J.I."/>
            <person name="Rusch D."/>
            <person name="Podicherti R."/>
            <person name="Tsui H.-C.T."/>
            <person name="Winkler M.E."/>
        </authorList>
    </citation>
    <scope>NUCLEOTIDE SEQUENCE</scope>
</reference>